<name>A0A1B9FRT6_9TREE</name>
<proteinExistence type="predicted"/>
<dbReference type="AlphaFoldDB" id="A0A1B9FRT6"/>
<gene>
    <name evidence="2" type="ORF">I302_09141</name>
    <name evidence="3" type="ORF">I302_104790</name>
</gene>
<dbReference type="GeneID" id="30213540"/>
<reference evidence="2" key="1">
    <citation type="submission" date="2013-07" db="EMBL/GenBank/DDBJ databases">
        <title>The Genome Sequence of Cryptococcus bestiolae CBS10118.</title>
        <authorList>
            <consortium name="The Broad Institute Genome Sequencing Platform"/>
            <person name="Cuomo C."/>
            <person name="Litvintseva A."/>
            <person name="Chen Y."/>
            <person name="Heitman J."/>
            <person name="Sun S."/>
            <person name="Springer D."/>
            <person name="Dromer F."/>
            <person name="Young S.K."/>
            <person name="Zeng Q."/>
            <person name="Gargeya S."/>
            <person name="Fitzgerald M."/>
            <person name="Abouelleil A."/>
            <person name="Alvarado L."/>
            <person name="Berlin A.M."/>
            <person name="Chapman S.B."/>
            <person name="Dewar J."/>
            <person name="Goldberg J."/>
            <person name="Griggs A."/>
            <person name="Gujja S."/>
            <person name="Hansen M."/>
            <person name="Howarth C."/>
            <person name="Imamovic A."/>
            <person name="Larimer J."/>
            <person name="McCowan C."/>
            <person name="Murphy C."/>
            <person name="Pearson M."/>
            <person name="Priest M."/>
            <person name="Roberts A."/>
            <person name="Saif S."/>
            <person name="Shea T."/>
            <person name="Sykes S."/>
            <person name="Wortman J."/>
            <person name="Nusbaum C."/>
            <person name="Birren B."/>
        </authorList>
    </citation>
    <scope>NUCLEOTIDE SEQUENCE [LARGE SCALE GENOMIC DNA]</scope>
    <source>
        <strain evidence="2">CBS 10118</strain>
    </source>
</reference>
<evidence type="ECO:0000256" key="1">
    <source>
        <dbReference type="SAM" id="MobiDB-lite"/>
    </source>
</evidence>
<evidence type="ECO:0000313" key="3">
    <source>
        <dbReference type="EMBL" id="WVW82779.1"/>
    </source>
</evidence>
<sequence length="323" mass="36352">MAQSDSDHKTIEQLREELLGGYRYYVRSRMGTSSTGTPGALSHELEASDASSTILGEPEAEVPFRSPLLKMDSQSSRHGQDSSLDWDQFRLQLQLYLGMNEDYNNCLEYSTDITQPVYSEALKKTSASRNARKATVQSLMRDCDEIIQDEGKDFLRTLEATTIYLAESLSLVKVDGLKNPPLSNSTAQAYVQLSDLPDKAQLDSFQSEGPRALRSLLHEHLTNMDDSLSLAQQADGWIELRYRKDQVQALMNLTKSYRKANRLRFAVPTLWNDKGENRVRSDIKKLRSRMRGSKGSSEGRDSKTWAFVTGCESEGSKHSSECT</sequence>
<dbReference type="KEGG" id="kbi:30213540"/>
<dbReference type="EMBL" id="CP144543">
    <property type="protein sequence ID" value="WVW82779.1"/>
    <property type="molecule type" value="Genomic_DNA"/>
</dbReference>
<accession>A0A1B9FRT6</accession>
<reference evidence="3" key="2">
    <citation type="submission" date="2013-07" db="EMBL/GenBank/DDBJ databases">
        <authorList>
            <consortium name="The Broad Institute Genome Sequencing Platform"/>
            <person name="Cuomo C."/>
            <person name="Litvintseva A."/>
            <person name="Chen Y."/>
            <person name="Heitman J."/>
            <person name="Sun S."/>
            <person name="Springer D."/>
            <person name="Dromer F."/>
            <person name="Young S.K."/>
            <person name="Zeng Q."/>
            <person name="Gargeya S."/>
            <person name="Fitzgerald M."/>
            <person name="Abouelleil A."/>
            <person name="Alvarado L."/>
            <person name="Berlin A.M."/>
            <person name="Chapman S.B."/>
            <person name="Dewar J."/>
            <person name="Goldberg J."/>
            <person name="Griggs A."/>
            <person name="Gujja S."/>
            <person name="Hansen M."/>
            <person name="Howarth C."/>
            <person name="Imamovic A."/>
            <person name="Larimer J."/>
            <person name="McCowan C."/>
            <person name="Murphy C."/>
            <person name="Pearson M."/>
            <person name="Priest M."/>
            <person name="Roberts A."/>
            <person name="Saif S."/>
            <person name="Shea T."/>
            <person name="Sykes S."/>
            <person name="Wortman J."/>
            <person name="Nusbaum C."/>
            <person name="Birren B."/>
        </authorList>
    </citation>
    <scope>NUCLEOTIDE SEQUENCE</scope>
    <source>
        <strain evidence="3">CBS 10118</strain>
    </source>
</reference>
<protein>
    <submittedName>
        <fullName evidence="2">Uncharacterized protein</fullName>
    </submittedName>
</protein>
<keyword evidence="4" id="KW-1185">Reference proteome</keyword>
<reference evidence="2" key="3">
    <citation type="submission" date="2016-07" db="EMBL/GenBank/DDBJ databases">
        <title>Evolution of pathogenesis and genome organization in the Tremellales.</title>
        <authorList>
            <person name="Cuomo C."/>
            <person name="Litvintseva A."/>
            <person name="Heitman J."/>
            <person name="Chen Y."/>
            <person name="Sun S."/>
            <person name="Springer D."/>
            <person name="Dromer F."/>
            <person name="Young S."/>
            <person name="Zeng Q."/>
            <person name="Chapman S."/>
            <person name="Gujja S."/>
            <person name="Saif S."/>
            <person name="Birren B."/>
        </authorList>
    </citation>
    <scope>NUCLEOTIDE SEQUENCE</scope>
    <source>
        <strain evidence="2">CBS 10118</strain>
    </source>
</reference>
<evidence type="ECO:0000313" key="4">
    <source>
        <dbReference type="Proteomes" id="UP000092730"/>
    </source>
</evidence>
<reference evidence="3" key="4">
    <citation type="submission" date="2024-02" db="EMBL/GenBank/DDBJ databases">
        <title>Comparative genomics of Cryptococcus and Kwoniella reveals pathogenesis evolution and contrasting modes of karyotype evolution via chromosome fusion or intercentromeric recombination.</title>
        <authorList>
            <person name="Coelho M.A."/>
            <person name="David-Palma M."/>
            <person name="Shea T."/>
            <person name="Bowers K."/>
            <person name="McGinley-Smith S."/>
            <person name="Mohammad A.W."/>
            <person name="Gnirke A."/>
            <person name="Yurkov A.M."/>
            <person name="Nowrousian M."/>
            <person name="Sun S."/>
            <person name="Cuomo C.A."/>
            <person name="Heitman J."/>
        </authorList>
    </citation>
    <scope>NUCLEOTIDE SEQUENCE</scope>
    <source>
        <strain evidence="3">CBS 10118</strain>
    </source>
</reference>
<dbReference type="EMBL" id="KV700382">
    <property type="protein sequence ID" value="OCF21462.1"/>
    <property type="molecule type" value="Genomic_DNA"/>
</dbReference>
<dbReference type="Proteomes" id="UP000092730">
    <property type="component" value="Chromosome 3"/>
</dbReference>
<dbReference type="VEuPathDB" id="FungiDB:I302_09141"/>
<evidence type="ECO:0000313" key="2">
    <source>
        <dbReference type="EMBL" id="OCF21462.1"/>
    </source>
</evidence>
<organism evidence="2">
    <name type="scientific">Kwoniella bestiolae CBS 10118</name>
    <dbReference type="NCBI Taxonomy" id="1296100"/>
    <lineage>
        <taxon>Eukaryota</taxon>
        <taxon>Fungi</taxon>
        <taxon>Dikarya</taxon>
        <taxon>Basidiomycota</taxon>
        <taxon>Agaricomycotina</taxon>
        <taxon>Tremellomycetes</taxon>
        <taxon>Tremellales</taxon>
        <taxon>Cryptococcaceae</taxon>
        <taxon>Kwoniella</taxon>
    </lineage>
</organism>
<feature type="region of interest" description="Disordered" evidence="1">
    <location>
        <begin position="32"/>
        <end position="52"/>
    </location>
</feature>
<dbReference type="RefSeq" id="XP_019042532.1">
    <property type="nucleotide sequence ID" value="XM_019195709.1"/>
</dbReference>